<evidence type="ECO:0008006" key="3">
    <source>
        <dbReference type="Google" id="ProtNLM"/>
    </source>
</evidence>
<protein>
    <recommendedName>
        <fullName evidence="3">GNAT family N-acetyltransferase</fullName>
    </recommendedName>
</protein>
<dbReference type="RefSeq" id="WP_123896377.1">
    <property type="nucleotide sequence ID" value="NZ_RPFJ01000002.1"/>
</dbReference>
<dbReference type="Gene3D" id="3.40.630.30">
    <property type="match status" value="1"/>
</dbReference>
<keyword evidence="2" id="KW-1185">Reference proteome</keyword>
<sequence>MIKYLTRNQIDEEKYNRCIFKSNNSRIYGYSWYLDAVCDDWDVLVLNEYEAVMPLPKRKKYGICYIYQAPWIQQLGVFSERKIESKLFEDFLKNVPKKFKLIDMMLNTSNNFSIKHIKPRDNFVLPLENNSYEIIHKKYTKGRKSSVKQAQKFELKIKKTTSVDAIIKLFRENKGEHLKNRAQDYLRLQEIVCKGQLLDKVLVYEIYTTNNELLGGAIFLKDEFRITNLFSALNKLGREKQAMSLLIDFIIKKYAGQPFVLDFEGSMITKIASFYKSFGAIKETYFHYKKWQLI</sequence>
<proteinExistence type="predicted"/>
<name>A0A3N4NUV5_9FLAO</name>
<reference evidence="1 2" key="1">
    <citation type="submission" date="2018-11" db="EMBL/GenBank/DDBJ databases">
        <title>Aureibaculum marinum gen. nov., sp. nov., a member of the family Flavobacteriaceae isolated from the Bohai Sea.</title>
        <authorList>
            <person name="Ji X."/>
        </authorList>
    </citation>
    <scope>NUCLEOTIDE SEQUENCE [LARGE SCALE GENOMIC DNA]</scope>
    <source>
        <strain evidence="1 2">BH-SD17</strain>
    </source>
</reference>
<dbReference type="Proteomes" id="UP000270856">
    <property type="component" value="Unassembled WGS sequence"/>
</dbReference>
<dbReference type="AlphaFoldDB" id="A0A3N4NUV5"/>
<dbReference type="OrthoDB" id="1113003at2"/>
<organism evidence="1 2">
    <name type="scientific">Aureibaculum marinum</name>
    <dbReference type="NCBI Taxonomy" id="2487930"/>
    <lineage>
        <taxon>Bacteria</taxon>
        <taxon>Pseudomonadati</taxon>
        <taxon>Bacteroidota</taxon>
        <taxon>Flavobacteriia</taxon>
        <taxon>Flavobacteriales</taxon>
        <taxon>Flavobacteriaceae</taxon>
        <taxon>Aureibaculum</taxon>
    </lineage>
</organism>
<dbReference type="SUPFAM" id="SSF55729">
    <property type="entry name" value="Acyl-CoA N-acyltransferases (Nat)"/>
    <property type="match status" value="1"/>
</dbReference>
<evidence type="ECO:0000313" key="2">
    <source>
        <dbReference type="Proteomes" id="UP000270856"/>
    </source>
</evidence>
<dbReference type="EMBL" id="RPFJ01000002">
    <property type="protein sequence ID" value="RPE00143.1"/>
    <property type="molecule type" value="Genomic_DNA"/>
</dbReference>
<gene>
    <name evidence="1" type="ORF">EGM88_02445</name>
</gene>
<dbReference type="InterPro" id="IPR016181">
    <property type="entry name" value="Acyl_CoA_acyltransferase"/>
</dbReference>
<accession>A0A3N4NUV5</accession>
<evidence type="ECO:0000313" key="1">
    <source>
        <dbReference type="EMBL" id="RPE00143.1"/>
    </source>
</evidence>
<comment type="caution">
    <text evidence="1">The sequence shown here is derived from an EMBL/GenBank/DDBJ whole genome shotgun (WGS) entry which is preliminary data.</text>
</comment>